<keyword evidence="2" id="KW-0238">DNA-binding</keyword>
<dbReference type="Gene3D" id="1.10.260.40">
    <property type="entry name" value="lambda repressor-like DNA-binding domains"/>
    <property type="match status" value="1"/>
</dbReference>
<dbReference type="PANTHER" id="PTHR30146">
    <property type="entry name" value="LACI-RELATED TRANSCRIPTIONAL REPRESSOR"/>
    <property type="match status" value="1"/>
</dbReference>
<evidence type="ECO:0000313" key="6">
    <source>
        <dbReference type="Proteomes" id="UP000029833"/>
    </source>
</evidence>
<dbReference type="CDD" id="cd06267">
    <property type="entry name" value="PBP1_LacI_sugar_binding-like"/>
    <property type="match status" value="1"/>
</dbReference>
<name>A0A0A0B3T9_9CELL</name>
<dbReference type="Pfam" id="PF13377">
    <property type="entry name" value="Peripla_BP_3"/>
    <property type="match status" value="1"/>
</dbReference>
<dbReference type="CDD" id="cd01392">
    <property type="entry name" value="HTH_LacI"/>
    <property type="match status" value="1"/>
</dbReference>
<dbReference type="SMART" id="SM00354">
    <property type="entry name" value="HTH_LACI"/>
    <property type="match status" value="1"/>
</dbReference>
<dbReference type="InterPro" id="IPR028082">
    <property type="entry name" value="Peripla_BP_I"/>
</dbReference>
<dbReference type="GO" id="GO:0000976">
    <property type="term" value="F:transcription cis-regulatory region binding"/>
    <property type="evidence" value="ECO:0007669"/>
    <property type="project" value="TreeGrafter"/>
</dbReference>
<dbReference type="PANTHER" id="PTHR30146:SF109">
    <property type="entry name" value="HTH-TYPE TRANSCRIPTIONAL REGULATOR GALS"/>
    <property type="match status" value="1"/>
</dbReference>
<evidence type="ECO:0000313" key="5">
    <source>
        <dbReference type="EMBL" id="KGM01485.1"/>
    </source>
</evidence>
<evidence type="ECO:0000256" key="1">
    <source>
        <dbReference type="ARBA" id="ARBA00023015"/>
    </source>
</evidence>
<dbReference type="InterPro" id="IPR000843">
    <property type="entry name" value="HTH_LacI"/>
</dbReference>
<comment type="caution">
    <text evidence="5">The sequence shown here is derived from an EMBL/GenBank/DDBJ whole genome shotgun (WGS) entry which is preliminary data.</text>
</comment>
<dbReference type="EMBL" id="AXNT01000102">
    <property type="protein sequence ID" value="KGM01485.1"/>
    <property type="molecule type" value="Genomic_DNA"/>
</dbReference>
<dbReference type="InterPro" id="IPR010982">
    <property type="entry name" value="Lambda_DNA-bd_dom_sf"/>
</dbReference>
<feature type="domain" description="HTH lacI-type" evidence="4">
    <location>
        <begin position="2"/>
        <end position="56"/>
    </location>
</feature>
<dbReference type="STRING" id="1408250.Q760_00895"/>
<dbReference type="AlphaFoldDB" id="A0A0A0B3T9"/>
<organism evidence="5 6">
    <name type="scientific">Cellulomonas cellasea DSM 20118</name>
    <dbReference type="NCBI Taxonomy" id="1408250"/>
    <lineage>
        <taxon>Bacteria</taxon>
        <taxon>Bacillati</taxon>
        <taxon>Actinomycetota</taxon>
        <taxon>Actinomycetes</taxon>
        <taxon>Micrococcales</taxon>
        <taxon>Cellulomonadaceae</taxon>
        <taxon>Cellulomonas</taxon>
    </lineage>
</organism>
<sequence length="344" mass="37017">MATMADVARHAGVSVKTVSNVLSGYPYIRDTTRARVLAAVDELGYEINVTARIFRSGRSGVVGLAVPELGQPYFGELADEILAAGREHDLQVLIQPTGFTREGELAALKEPRRGLIDGLIFSPAALVQADEHLLEGLGYPLVLLGEQMFSPHVDHVTMRNVEGARAATDLLLDDGRRRIAVVGMLHAETAGTSALRFRGYREALEARGIEVDPRLLGWADAGWHRAEGARAMADVLDSGAGVDGVVAFNDALAIGAMYELQVRGLAIPHDVGVVGFDDIGDALFSVPTLTTVDPGRREIARVAVDLLRRRVQERLGPGAEREAPVLHVAGMRLVERESTARRTA</sequence>
<dbReference type="InterPro" id="IPR046335">
    <property type="entry name" value="LacI/GalR-like_sensor"/>
</dbReference>
<dbReference type="GO" id="GO:0003700">
    <property type="term" value="F:DNA-binding transcription factor activity"/>
    <property type="evidence" value="ECO:0007669"/>
    <property type="project" value="TreeGrafter"/>
</dbReference>
<keyword evidence="6" id="KW-1185">Reference proteome</keyword>
<evidence type="ECO:0000256" key="3">
    <source>
        <dbReference type="ARBA" id="ARBA00023163"/>
    </source>
</evidence>
<keyword evidence="1" id="KW-0805">Transcription regulation</keyword>
<dbReference type="PROSITE" id="PS50932">
    <property type="entry name" value="HTH_LACI_2"/>
    <property type="match status" value="1"/>
</dbReference>
<keyword evidence="3" id="KW-0804">Transcription</keyword>
<protein>
    <submittedName>
        <fullName evidence="5">LacI family transcription regulator</fullName>
    </submittedName>
</protein>
<gene>
    <name evidence="5" type="ORF">Q760_00895</name>
</gene>
<dbReference type="SUPFAM" id="SSF47413">
    <property type="entry name" value="lambda repressor-like DNA-binding domains"/>
    <property type="match status" value="1"/>
</dbReference>
<accession>A0A0A0B3T9</accession>
<reference evidence="5 6" key="1">
    <citation type="submission" date="2013-10" db="EMBL/GenBank/DDBJ databases">
        <authorList>
            <person name="Wang G."/>
            <person name="Zhuang W."/>
        </authorList>
    </citation>
    <scope>NUCLEOTIDE SEQUENCE [LARGE SCALE GENOMIC DNA]</scope>
    <source>
        <strain evidence="5 6">DSM 20118</strain>
    </source>
</reference>
<dbReference type="Pfam" id="PF00356">
    <property type="entry name" value="LacI"/>
    <property type="match status" value="1"/>
</dbReference>
<dbReference type="Gene3D" id="3.40.50.2300">
    <property type="match status" value="2"/>
</dbReference>
<evidence type="ECO:0000256" key="2">
    <source>
        <dbReference type="ARBA" id="ARBA00023125"/>
    </source>
</evidence>
<dbReference type="Proteomes" id="UP000029833">
    <property type="component" value="Unassembled WGS sequence"/>
</dbReference>
<dbReference type="SUPFAM" id="SSF53822">
    <property type="entry name" value="Periplasmic binding protein-like I"/>
    <property type="match status" value="1"/>
</dbReference>
<dbReference type="PROSITE" id="PS00356">
    <property type="entry name" value="HTH_LACI_1"/>
    <property type="match status" value="1"/>
</dbReference>
<evidence type="ECO:0000259" key="4">
    <source>
        <dbReference type="PROSITE" id="PS50932"/>
    </source>
</evidence>
<proteinExistence type="predicted"/>